<name>A0ABR3V8Y3_HUMIN</name>
<accession>A0ABR3V8Y3</accession>
<evidence type="ECO:0000313" key="3">
    <source>
        <dbReference type="Proteomes" id="UP001583172"/>
    </source>
</evidence>
<organism evidence="2 3">
    <name type="scientific">Humicola insolens</name>
    <name type="common">Soft-rot fungus</name>
    <dbReference type="NCBI Taxonomy" id="85995"/>
    <lineage>
        <taxon>Eukaryota</taxon>
        <taxon>Fungi</taxon>
        <taxon>Dikarya</taxon>
        <taxon>Ascomycota</taxon>
        <taxon>Pezizomycotina</taxon>
        <taxon>Sordariomycetes</taxon>
        <taxon>Sordariomycetidae</taxon>
        <taxon>Sordariales</taxon>
        <taxon>Chaetomiaceae</taxon>
        <taxon>Mycothermus</taxon>
    </lineage>
</organism>
<comment type="caution">
    <text evidence="2">The sequence shown here is derived from an EMBL/GenBank/DDBJ whole genome shotgun (WGS) entry which is preliminary data.</text>
</comment>
<feature type="transmembrane region" description="Helical" evidence="1">
    <location>
        <begin position="6"/>
        <end position="25"/>
    </location>
</feature>
<evidence type="ECO:0000313" key="2">
    <source>
        <dbReference type="EMBL" id="KAL1838284.1"/>
    </source>
</evidence>
<feature type="transmembrane region" description="Helical" evidence="1">
    <location>
        <begin position="70"/>
        <end position="89"/>
    </location>
</feature>
<sequence length="374" mass="41012">MAKLLEEITVGVAAGFIALGIFIGTEKRQQHGKSIASRSLLSSYWPTWLRSDPSYGSGVRSAVYWISNTFPVISFLVVVAGIVTPLGLYDAIEPRDTFTTPAFAYAPDPSAFGLATGPRLNHTFSRRCGIIRQRPCPGNTDYGIYIWRGGGADDSASYPDGLSTSVPDDVVEIFSSGTKGAHTTISNVFDIEWRQLTWAKLGEHKNGTPDYQSVGQFGHVDSSILDDAFRVVEGLVVDGRRGGVGFRNHTLPIGLARGGKWKEDILFIEPETQCVPKNLSIEYTVVPHMGFKVHEPGHAIGVEDLALVDHGGFANMARMYPPPHDRAAFQKDAQLYNRAYAGAWLSNFYTALIFNVTNNVHYKRAEHISESNTS</sequence>
<dbReference type="Proteomes" id="UP001583172">
    <property type="component" value="Unassembled WGS sequence"/>
</dbReference>
<proteinExistence type="predicted"/>
<keyword evidence="1" id="KW-0472">Membrane</keyword>
<reference evidence="2 3" key="1">
    <citation type="journal article" date="2024" name="Commun. Biol.">
        <title>Comparative genomic analysis of thermophilic fungi reveals convergent evolutionary adaptations and gene losses.</title>
        <authorList>
            <person name="Steindorff A.S."/>
            <person name="Aguilar-Pontes M.V."/>
            <person name="Robinson A.J."/>
            <person name="Andreopoulos B."/>
            <person name="LaButti K."/>
            <person name="Kuo A."/>
            <person name="Mondo S."/>
            <person name="Riley R."/>
            <person name="Otillar R."/>
            <person name="Haridas S."/>
            <person name="Lipzen A."/>
            <person name="Grimwood J."/>
            <person name="Schmutz J."/>
            <person name="Clum A."/>
            <person name="Reid I.D."/>
            <person name="Moisan M.C."/>
            <person name="Butler G."/>
            <person name="Nguyen T.T.M."/>
            <person name="Dewar K."/>
            <person name="Conant G."/>
            <person name="Drula E."/>
            <person name="Henrissat B."/>
            <person name="Hansel C."/>
            <person name="Singer S."/>
            <person name="Hutchinson M.I."/>
            <person name="de Vries R.P."/>
            <person name="Natvig D.O."/>
            <person name="Powell A.J."/>
            <person name="Tsang A."/>
            <person name="Grigoriev I.V."/>
        </authorList>
    </citation>
    <scope>NUCLEOTIDE SEQUENCE [LARGE SCALE GENOMIC DNA]</scope>
    <source>
        <strain evidence="2 3">CBS 620.91</strain>
    </source>
</reference>
<protein>
    <submittedName>
        <fullName evidence="2">Uncharacterized protein</fullName>
    </submittedName>
</protein>
<evidence type="ECO:0000256" key="1">
    <source>
        <dbReference type="SAM" id="Phobius"/>
    </source>
</evidence>
<dbReference type="EMBL" id="JAZGSY010000224">
    <property type="protein sequence ID" value="KAL1838284.1"/>
    <property type="molecule type" value="Genomic_DNA"/>
</dbReference>
<keyword evidence="1" id="KW-1133">Transmembrane helix</keyword>
<keyword evidence="3" id="KW-1185">Reference proteome</keyword>
<keyword evidence="1" id="KW-0812">Transmembrane</keyword>
<gene>
    <name evidence="2" type="ORF">VTJ49DRAFT_2824</name>
</gene>